<name>M1W0K8_CLAP2</name>
<dbReference type="AlphaFoldDB" id="M1W0K8"/>
<protein>
    <submittedName>
        <fullName evidence="1">Uncharacterized protein</fullName>
    </submittedName>
</protein>
<comment type="caution">
    <text evidence="1">The sequence shown here is derived from an EMBL/GenBank/DDBJ whole genome shotgun (WGS) entry which is preliminary data.</text>
</comment>
<dbReference type="Proteomes" id="UP000016801">
    <property type="component" value="Unassembled WGS sequence"/>
</dbReference>
<reference evidence="1 2" key="1">
    <citation type="journal article" date="2013" name="PLoS Genet.">
        <title>Plant-symbiotic fungi as chemical engineers: Multi-genome analysis of the Clavicipitaceae reveals dynamics of alkaloid loci.</title>
        <authorList>
            <person name="Schardl C.L."/>
            <person name="Young C.A."/>
            <person name="Hesse U."/>
            <person name="Amyotte S.G."/>
            <person name="Andreeva K."/>
            <person name="Calie P.J."/>
            <person name="Fleetwood D.J."/>
            <person name="Haws D.C."/>
            <person name="Moore N."/>
            <person name="Oeser B."/>
            <person name="Panaccione D.G."/>
            <person name="Schweri K.K."/>
            <person name="Voisey C.R."/>
            <person name="Farman M.L."/>
            <person name="Jaromczyk J.W."/>
            <person name="Roe B.A."/>
            <person name="O'Sullivan D.M."/>
            <person name="Scott B."/>
            <person name="Tudzynski P."/>
            <person name="An Z."/>
            <person name="Arnaoudova E.G."/>
            <person name="Bullock C.T."/>
            <person name="Charlton N.D."/>
            <person name="Chen L."/>
            <person name="Cox M."/>
            <person name="Dinkins R.D."/>
            <person name="Florea S."/>
            <person name="Glenn A.E."/>
            <person name="Gordon A."/>
            <person name="Gueldener U."/>
            <person name="Harris D.R."/>
            <person name="Hollin W."/>
            <person name="Jaromczyk J."/>
            <person name="Johnson R.D."/>
            <person name="Khan A.K."/>
            <person name="Leistner E."/>
            <person name="Leuchtmann A."/>
            <person name="Li C."/>
            <person name="Liu J."/>
            <person name="Liu J."/>
            <person name="Liu M."/>
            <person name="Mace W."/>
            <person name="Machado C."/>
            <person name="Nagabhyru P."/>
            <person name="Pan J."/>
            <person name="Schmid J."/>
            <person name="Sugawara K."/>
            <person name="Steiner U."/>
            <person name="Takach J.E."/>
            <person name="Tanaka E."/>
            <person name="Webb J.S."/>
            <person name="Wilson E.V."/>
            <person name="Wiseman J.L."/>
            <person name="Yoshida R."/>
            <person name="Zeng Z."/>
        </authorList>
    </citation>
    <scope>NUCLEOTIDE SEQUENCE [LARGE SCALE GENOMIC DNA]</scope>
    <source>
        <strain evidence="1 2">20.1</strain>
    </source>
</reference>
<dbReference type="OrthoDB" id="629492at2759"/>
<evidence type="ECO:0000313" key="2">
    <source>
        <dbReference type="Proteomes" id="UP000016801"/>
    </source>
</evidence>
<organism evidence="1 2">
    <name type="scientific">Claviceps purpurea (strain 20.1)</name>
    <name type="common">Ergot fungus</name>
    <name type="synonym">Sphacelia segetum</name>
    <dbReference type="NCBI Taxonomy" id="1111077"/>
    <lineage>
        <taxon>Eukaryota</taxon>
        <taxon>Fungi</taxon>
        <taxon>Dikarya</taxon>
        <taxon>Ascomycota</taxon>
        <taxon>Pezizomycotina</taxon>
        <taxon>Sordariomycetes</taxon>
        <taxon>Hypocreomycetidae</taxon>
        <taxon>Hypocreales</taxon>
        <taxon>Clavicipitaceae</taxon>
        <taxon>Claviceps</taxon>
    </lineage>
</organism>
<dbReference type="eggNOG" id="ENOG502S69X">
    <property type="taxonomic scope" value="Eukaryota"/>
</dbReference>
<sequence length="147" mass="16730">MTKQLGSFDIVFPDESTTAIGRVGDASIRHLKAYEWARGAPSIHTMGCHHFRFRSDPKNDEDLPLPQFLASFPNLRTLEIYSAQYSYEPSEFVNVVVAIMKRTHLKTIYTTDVEGAALGQLKQAAREHDVELIDKLRPQQWPMPLSE</sequence>
<dbReference type="EMBL" id="CAGA01000015">
    <property type="protein sequence ID" value="CCE29626.1"/>
    <property type="molecule type" value="Genomic_DNA"/>
</dbReference>
<dbReference type="VEuPathDB" id="FungiDB:CPUR_03473"/>
<keyword evidence="2" id="KW-1185">Reference proteome</keyword>
<dbReference type="HOGENOM" id="CLU_122930_0_0_1"/>
<dbReference type="STRING" id="1111077.M1W0K8"/>
<gene>
    <name evidence="1" type="ORF">CPUR_03473</name>
</gene>
<accession>M1W0K8</accession>
<evidence type="ECO:0000313" key="1">
    <source>
        <dbReference type="EMBL" id="CCE29626.1"/>
    </source>
</evidence>
<proteinExistence type="predicted"/>